<organism evidence="2 3">
    <name type="scientific">Streptomyces rubellomurinus (strain ATCC 31215)</name>
    <dbReference type="NCBI Taxonomy" id="359131"/>
    <lineage>
        <taxon>Bacteria</taxon>
        <taxon>Bacillati</taxon>
        <taxon>Actinomycetota</taxon>
        <taxon>Actinomycetes</taxon>
        <taxon>Kitasatosporales</taxon>
        <taxon>Streptomycetaceae</taxon>
        <taxon>Streptomyces</taxon>
    </lineage>
</organism>
<evidence type="ECO:0000256" key="1">
    <source>
        <dbReference type="SAM" id="MobiDB-lite"/>
    </source>
</evidence>
<protein>
    <submittedName>
        <fullName evidence="2">Uncharacterized protein</fullName>
    </submittedName>
</protein>
<comment type="caution">
    <text evidence="2">The sequence shown here is derived from an EMBL/GenBank/DDBJ whole genome shotgun (WGS) entry which is preliminary data.</text>
</comment>
<evidence type="ECO:0000313" key="3">
    <source>
        <dbReference type="Proteomes" id="UP000033699"/>
    </source>
</evidence>
<dbReference type="EMBL" id="JZKH01000004">
    <property type="protein sequence ID" value="KJS63315.1"/>
    <property type="molecule type" value="Genomic_DNA"/>
</dbReference>
<sequence length="256" mass="25427">MTIAGLVLSTVALAGCSSGGTSPAPAAAASPPAGSTSSAAPSAAAPVAASPTAAPLSFRYHALGKQEFIDQTLSIGNRGRTSVAPTLAITAVDGSGKDLPDVRVTTAYGSDRGSLVVQPGGGFDVLAFSGAGADQVADVRVTVKESAPADLPADVSLVEAEPADAAGRPMSKFDAFEQVVLNNPNTTAVSVRVVYLVYDEPQPGKSQQVVEAVPIGGLTAVPAGGTAAVPVSGEAKAAVRKYAHGPAVSVKVYFSR</sequence>
<proteinExistence type="predicted"/>
<evidence type="ECO:0000313" key="2">
    <source>
        <dbReference type="EMBL" id="KJS63315.1"/>
    </source>
</evidence>
<name>A0A0F2TLZ7_STRR3</name>
<keyword evidence="3" id="KW-1185">Reference proteome</keyword>
<dbReference type="OrthoDB" id="4166289at2"/>
<dbReference type="AlphaFoldDB" id="A0A0F2TLZ7"/>
<dbReference type="Proteomes" id="UP000033699">
    <property type="component" value="Unassembled WGS sequence"/>
</dbReference>
<dbReference type="RefSeq" id="WP_045692523.1">
    <property type="nucleotide sequence ID" value="NZ_JZKH01000004.1"/>
</dbReference>
<reference evidence="2 3" key="1">
    <citation type="submission" date="2015-02" db="EMBL/GenBank/DDBJ databases">
        <authorList>
            <person name="Ju K.-S."/>
            <person name="Doroghazi J.R."/>
            <person name="Metcalf W."/>
        </authorList>
    </citation>
    <scope>NUCLEOTIDE SEQUENCE [LARGE SCALE GENOMIC DNA]</scope>
    <source>
        <strain evidence="2 3">ATCC 31215</strain>
    </source>
</reference>
<dbReference type="PATRIC" id="fig|359131.3.peg.3864"/>
<gene>
    <name evidence="2" type="ORF">VM95_03695</name>
</gene>
<feature type="region of interest" description="Disordered" evidence="1">
    <location>
        <begin position="21"/>
        <end position="41"/>
    </location>
</feature>
<accession>A0A0F2TLZ7</accession>